<dbReference type="RefSeq" id="WP_006003689.1">
    <property type="nucleotide sequence ID" value="NZ_BAET01000007.1"/>
</dbReference>
<dbReference type="AlphaFoldDB" id="H5T9N8"/>
<name>H5T9N8_9ALTE</name>
<evidence type="ECO:0000313" key="2">
    <source>
        <dbReference type="Proteomes" id="UP000053586"/>
    </source>
</evidence>
<protein>
    <submittedName>
        <fullName evidence="1">Uncharacterized protein</fullName>
    </submittedName>
</protein>
<dbReference type="Proteomes" id="UP000053586">
    <property type="component" value="Unassembled WGS sequence"/>
</dbReference>
<organism evidence="1 2">
    <name type="scientific">Glaciecola punicea ACAM 611</name>
    <dbReference type="NCBI Taxonomy" id="1121923"/>
    <lineage>
        <taxon>Bacteria</taxon>
        <taxon>Pseudomonadati</taxon>
        <taxon>Pseudomonadota</taxon>
        <taxon>Gammaproteobacteria</taxon>
        <taxon>Alteromonadales</taxon>
        <taxon>Alteromonadaceae</taxon>
        <taxon>Glaciecola</taxon>
    </lineage>
</organism>
<evidence type="ECO:0000313" key="1">
    <source>
        <dbReference type="EMBL" id="GAB55015.1"/>
    </source>
</evidence>
<proteinExistence type="predicted"/>
<accession>H5T9N8</accession>
<reference evidence="1 2" key="2">
    <citation type="journal article" date="2017" name="Antonie Van Leeuwenhoek">
        <title>Rhizobium rhizosphaerae sp. nov., a novel species isolated from rice rhizosphere.</title>
        <authorList>
            <person name="Zhao J.J."/>
            <person name="Zhang J."/>
            <person name="Zhang R.J."/>
            <person name="Zhang C.W."/>
            <person name="Yin H.Q."/>
            <person name="Zhang X.X."/>
        </authorList>
    </citation>
    <scope>NUCLEOTIDE SEQUENCE [LARGE SCALE GENOMIC DNA]</scope>
    <source>
        <strain evidence="1 2">ACAM 611</strain>
    </source>
</reference>
<dbReference type="EMBL" id="BAET01000007">
    <property type="protein sequence ID" value="GAB55015.1"/>
    <property type="molecule type" value="Genomic_DNA"/>
</dbReference>
<comment type="caution">
    <text evidence="1">The sequence shown here is derived from an EMBL/GenBank/DDBJ whole genome shotgun (WGS) entry which is preliminary data.</text>
</comment>
<keyword evidence="2" id="KW-1185">Reference proteome</keyword>
<sequence>MKLTTVQTEVLSNNINLVTELAETLCQESLHEGQGHIPLNKRQDQLERLATSLDDIRGALLAGH</sequence>
<gene>
    <name evidence="1" type="ORF">GPUN_0883</name>
</gene>
<reference evidence="1 2" key="1">
    <citation type="journal article" date="2012" name="J. Bacteriol.">
        <title>Genome sequence of proteorhodopsin-containing sea ice bacterium Glaciecola punicea ACAM 611T.</title>
        <authorList>
            <person name="Qin Q.-L."/>
            <person name="Xie B.-B."/>
            <person name="Shu Y.-L."/>
            <person name="Rong J.-C."/>
            <person name="Zhao D.-L."/>
            <person name="Zhang X.-Y."/>
            <person name="Chen X.-L."/>
            <person name="Zhou B.-C."/>
            <person name="Zhanga Y.-Z."/>
        </authorList>
    </citation>
    <scope>NUCLEOTIDE SEQUENCE [LARGE SCALE GENOMIC DNA]</scope>
    <source>
        <strain evidence="1 2">ACAM 611</strain>
    </source>
</reference>